<dbReference type="EMBL" id="DRQG01000078">
    <property type="protein sequence ID" value="HGY55677.1"/>
    <property type="molecule type" value="Genomic_DNA"/>
</dbReference>
<organism evidence="1">
    <name type="scientific">Caldithrix abyssi</name>
    <dbReference type="NCBI Taxonomy" id="187145"/>
    <lineage>
        <taxon>Bacteria</taxon>
        <taxon>Pseudomonadati</taxon>
        <taxon>Calditrichota</taxon>
        <taxon>Calditrichia</taxon>
        <taxon>Calditrichales</taxon>
        <taxon>Calditrichaceae</taxon>
        <taxon>Caldithrix</taxon>
    </lineage>
</organism>
<proteinExistence type="predicted"/>
<dbReference type="AlphaFoldDB" id="A0A7V4U1R1"/>
<dbReference type="SUPFAM" id="SSF54913">
    <property type="entry name" value="GlnB-like"/>
    <property type="match status" value="1"/>
</dbReference>
<reference evidence="1" key="1">
    <citation type="journal article" date="2020" name="mSystems">
        <title>Genome- and Community-Level Interaction Insights into Carbon Utilization and Element Cycling Functions of Hydrothermarchaeota in Hydrothermal Sediment.</title>
        <authorList>
            <person name="Zhou Z."/>
            <person name="Liu Y."/>
            <person name="Xu W."/>
            <person name="Pan J."/>
            <person name="Luo Z.H."/>
            <person name="Li M."/>
        </authorList>
    </citation>
    <scope>NUCLEOTIDE SEQUENCE [LARGE SCALE GENOMIC DNA]</scope>
    <source>
        <strain evidence="1">HyVt-577</strain>
    </source>
</reference>
<sequence>MRLVIFFLNKEEHLQEVLEAFIELGINGATILDSVGMGRILAHDIPIFAGFRNLLQDSRPGNKTILSVVPRDKTKAMIKAIEQIVGSLDESGNGLFISLPLDDVKGLPKGI</sequence>
<comment type="caution">
    <text evidence="1">The sequence shown here is derived from an EMBL/GenBank/DDBJ whole genome shotgun (WGS) entry which is preliminary data.</text>
</comment>
<evidence type="ECO:0008006" key="2">
    <source>
        <dbReference type="Google" id="ProtNLM"/>
    </source>
</evidence>
<gene>
    <name evidence="1" type="ORF">ENK44_08255</name>
</gene>
<dbReference type="InterPro" id="IPR011322">
    <property type="entry name" value="N-reg_PII-like_a/b"/>
</dbReference>
<evidence type="ECO:0000313" key="1">
    <source>
        <dbReference type="EMBL" id="HGY55677.1"/>
    </source>
</evidence>
<accession>A0A7V4U1R1</accession>
<dbReference type="Proteomes" id="UP000885779">
    <property type="component" value="Unassembled WGS sequence"/>
</dbReference>
<name>A0A7V4U1R1_CALAY</name>
<dbReference type="Gene3D" id="3.30.70.120">
    <property type="match status" value="1"/>
</dbReference>
<dbReference type="InterPro" id="IPR015867">
    <property type="entry name" value="N-reg_PII/ATP_PRibTrfase_C"/>
</dbReference>
<protein>
    <recommendedName>
        <fullName evidence="2">P-II family nitrogen regulator</fullName>
    </recommendedName>
</protein>